<evidence type="ECO:0000313" key="2">
    <source>
        <dbReference type="EMBL" id="CAA9301738.1"/>
    </source>
</evidence>
<reference evidence="2" key="1">
    <citation type="submission" date="2020-02" db="EMBL/GenBank/DDBJ databases">
        <authorList>
            <person name="Meier V. D."/>
        </authorList>
    </citation>
    <scope>NUCLEOTIDE SEQUENCE</scope>
    <source>
        <strain evidence="2">AVDCRST_MAG48</strain>
    </source>
</reference>
<feature type="non-terminal residue" evidence="2">
    <location>
        <position position="181"/>
    </location>
</feature>
<protein>
    <submittedName>
        <fullName evidence="2">Uncharacterized protein</fullName>
    </submittedName>
</protein>
<evidence type="ECO:0000256" key="1">
    <source>
        <dbReference type="SAM" id="MobiDB-lite"/>
    </source>
</evidence>
<proteinExistence type="predicted"/>
<sequence length="181" mass="18310">GARRRRPWAGPRHPAGPLDRGGARSGLGGAARGALLRAPAHAGAVGSPRPARGALRPWAGAAARPPVPRRPARSGAGVAAAVVGRVRRAAAALASHRRPTGAGARRRSAACLGRAGLGEGRHGLPARPHPRGRGALLRDPGGGDRRRQPRCVRPVLAGDPAREHRGPVGAADGGRAARDGL</sequence>
<dbReference type="AlphaFoldDB" id="A0A6J4KDB5"/>
<feature type="compositionally biased region" description="Low complexity" evidence="1">
    <location>
        <begin position="8"/>
        <end position="20"/>
    </location>
</feature>
<feature type="non-terminal residue" evidence="2">
    <location>
        <position position="1"/>
    </location>
</feature>
<dbReference type="EMBL" id="CADCTS010000198">
    <property type="protein sequence ID" value="CAA9301738.1"/>
    <property type="molecule type" value="Genomic_DNA"/>
</dbReference>
<feature type="region of interest" description="Disordered" evidence="1">
    <location>
        <begin position="115"/>
        <end position="181"/>
    </location>
</feature>
<accession>A0A6J4KDB5</accession>
<feature type="compositionally biased region" description="Low complexity" evidence="1">
    <location>
        <begin position="32"/>
        <end position="64"/>
    </location>
</feature>
<organism evidence="2">
    <name type="scientific">uncultured Friedmanniella sp</name>
    <dbReference type="NCBI Taxonomy" id="335381"/>
    <lineage>
        <taxon>Bacteria</taxon>
        <taxon>Bacillati</taxon>
        <taxon>Actinomycetota</taxon>
        <taxon>Actinomycetes</taxon>
        <taxon>Propionibacteriales</taxon>
        <taxon>Nocardioidaceae</taxon>
        <taxon>Friedmanniella</taxon>
        <taxon>environmental samples</taxon>
    </lineage>
</organism>
<gene>
    <name evidence="2" type="ORF">AVDCRST_MAG48-1381</name>
</gene>
<name>A0A6J4KDB5_9ACTN</name>
<feature type="region of interest" description="Disordered" evidence="1">
    <location>
        <begin position="1"/>
        <end position="79"/>
    </location>
</feature>